<dbReference type="PRINTS" id="PR00738">
    <property type="entry name" value="GLHYDRLASE20"/>
</dbReference>
<dbReference type="Pfam" id="PF02838">
    <property type="entry name" value="Glyco_hydro_20b"/>
    <property type="match status" value="1"/>
</dbReference>
<dbReference type="EC" id="3.2.1.52" evidence="3"/>
<dbReference type="Pfam" id="PF03173">
    <property type="entry name" value="CHB_HEX"/>
    <property type="match status" value="1"/>
</dbReference>
<dbReference type="InterPro" id="IPR008965">
    <property type="entry name" value="CBM2/CBM3_carb-bd_dom_sf"/>
</dbReference>
<dbReference type="Gene3D" id="3.30.379.10">
    <property type="entry name" value="Chitobiase/beta-hexosaminidase domain 2-like"/>
    <property type="match status" value="1"/>
</dbReference>
<gene>
    <name evidence="9" type="ORF">KCG35_20090</name>
</gene>
<evidence type="ECO:0000256" key="5">
    <source>
        <dbReference type="ARBA" id="ARBA00023295"/>
    </source>
</evidence>
<name>A0ABS5ZHV6_9GAMM</name>
<evidence type="ECO:0000313" key="10">
    <source>
        <dbReference type="Proteomes" id="UP000690515"/>
    </source>
</evidence>
<dbReference type="Pfam" id="PF03174">
    <property type="entry name" value="CHB_HEX_C"/>
    <property type="match status" value="1"/>
</dbReference>
<dbReference type="CDD" id="cd02847">
    <property type="entry name" value="E_set_Chitobiase_C"/>
    <property type="match status" value="1"/>
</dbReference>
<evidence type="ECO:0000256" key="3">
    <source>
        <dbReference type="ARBA" id="ARBA00012663"/>
    </source>
</evidence>
<comment type="catalytic activity">
    <reaction evidence="1">
        <text>Hydrolysis of terminal non-reducing N-acetyl-D-hexosamine residues in N-acetyl-beta-D-hexosaminides.</text>
        <dbReference type="EC" id="3.2.1.52"/>
    </reaction>
</comment>
<dbReference type="InterPro" id="IPR029018">
    <property type="entry name" value="Hex-like_dom2"/>
</dbReference>
<dbReference type="InterPro" id="IPR012291">
    <property type="entry name" value="CBM2_carb-bd_dom_sf"/>
</dbReference>
<dbReference type="SUPFAM" id="SSF49384">
    <property type="entry name" value="Carbohydrate-binding domain"/>
    <property type="match status" value="1"/>
</dbReference>
<dbReference type="Pfam" id="PF00728">
    <property type="entry name" value="Glyco_hydro_20"/>
    <property type="match status" value="1"/>
</dbReference>
<dbReference type="InterPro" id="IPR017853">
    <property type="entry name" value="GH"/>
</dbReference>
<dbReference type="SUPFAM" id="SSF51445">
    <property type="entry name" value="(Trans)glycosidases"/>
    <property type="match status" value="1"/>
</dbReference>
<dbReference type="Proteomes" id="UP000690515">
    <property type="component" value="Unassembled WGS sequence"/>
</dbReference>
<dbReference type="SUPFAM" id="SSF55545">
    <property type="entry name" value="beta-N-acetylhexosaminidase-like domain"/>
    <property type="match status" value="1"/>
</dbReference>
<dbReference type="PANTHER" id="PTHR22600:SF57">
    <property type="entry name" value="BETA-N-ACETYLHEXOSAMINIDASE"/>
    <property type="match status" value="1"/>
</dbReference>
<proteinExistence type="inferred from homology"/>
<dbReference type="InterPro" id="IPR004866">
    <property type="entry name" value="CHB/HEX_N_dom"/>
</dbReference>
<dbReference type="InterPro" id="IPR013783">
    <property type="entry name" value="Ig-like_fold"/>
</dbReference>
<dbReference type="InterPro" id="IPR004867">
    <property type="entry name" value="CHB_C_dom"/>
</dbReference>
<accession>A0ABS5ZHV6</accession>
<comment type="caution">
    <text evidence="9">The sequence shown here is derived from an EMBL/GenBank/DDBJ whole genome shotgun (WGS) entry which is preliminary data.</text>
</comment>
<sequence length="901" mass="102404">MNIRPNGIIKSLKQYEYILKVLFLLFPISLLSLSISAKTINLKESTHDIAIHWQVLDNLQDDANSFTAQLKITNHGSQSLANNNWRIYFNFVREILAYTPNNMLTIEHVNGDLFYIEPKASFKGLHNGESLTINLTAQYWAISKSDAPAGFYLVPSKDRQPIPINNVVIADHLSDKQTKRFNGDNWLVDTAAVRFDRNRALLAVDTAVVAHKPGQQKYSNENSPFVIPSPVEVNKNSNQPLVINQPITIAFNDEFSSEAQYLKNMLNEELGWAVNFTKYCGYTTFSICLIKERISGKRSAQNNNDGYELAVNKLYGINIYAENAGGVYYGIQTLLGLIPVENYSNYALNSKRSEQLLIPVLHIKDYPRFQYRGVHLDIARNFSSLATVKRLIDVLALYKLNKLHLHLSDDEGWRLAIPGLPELTDVGGRRGHTLNEAKHLVPSFGSGPFPDNNSGSGFYTRAEFIELLRYAQRHHITVIPEIDFPGHARAAIKSMEARYARLKSEGLEEQAARFLLSDLQDESVYKSVQGWHDNVVNPCLSSTYLFINKILAELHWMYQEANVEAPVIHLGGDEVPEGVWRKSPACTSLFGTETLSDQQVESLKRQFVYNVHQMVQVYRKQTGGWEELAFIKENGSVIINPTIEPNTMRPYVWNNVWGWGTEDYGYRLANAGFPVVLANATNLYFDLAYQKDPDELGYYWAGFVNTRTVFEFAPFDIFKSAWQDRMGNPLNDNQWEDSTHLQVDKRSNILGIQGQLWSENIKSAEQLEYLALPKLIALAERAWSKQPVWANEVDREKRFLKLNQHWQKFAVRVGSYELPRLDRWNGGYHYRLPLPGAKLVGGKIHANTAFPGLTVRYTVDGSEPSINSKKYQHPLDPVSNQIKLKTFSSNGRSSRTTVLSP</sequence>
<dbReference type="Gene3D" id="2.60.40.290">
    <property type="match status" value="1"/>
</dbReference>
<keyword evidence="4" id="KW-0378">Hydrolase</keyword>
<dbReference type="PANTHER" id="PTHR22600">
    <property type="entry name" value="BETA-HEXOSAMINIDASE"/>
    <property type="match status" value="1"/>
</dbReference>
<evidence type="ECO:0000256" key="6">
    <source>
        <dbReference type="ARBA" id="ARBA00030512"/>
    </source>
</evidence>
<evidence type="ECO:0000256" key="7">
    <source>
        <dbReference type="ARBA" id="ARBA00033000"/>
    </source>
</evidence>
<dbReference type="InterPro" id="IPR014756">
    <property type="entry name" value="Ig_E-set"/>
</dbReference>
<keyword evidence="10" id="KW-1185">Reference proteome</keyword>
<evidence type="ECO:0000313" key="9">
    <source>
        <dbReference type="EMBL" id="MBU2713373.1"/>
    </source>
</evidence>
<evidence type="ECO:0000256" key="1">
    <source>
        <dbReference type="ARBA" id="ARBA00001231"/>
    </source>
</evidence>
<keyword evidence="5" id="KW-0326">Glycosidase</keyword>
<evidence type="ECO:0000256" key="4">
    <source>
        <dbReference type="ARBA" id="ARBA00022801"/>
    </source>
</evidence>
<evidence type="ECO:0000259" key="8">
    <source>
        <dbReference type="SMART" id="SM01081"/>
    </source>
</evidence>
<comment type="similarity">
    <text evidence="2">Belongs to the glycosyl hydrolase 20 family.</text>
</comment>
<dbReference type="Gene3D" id="2.60.40.10">
    <property type="entry name" value="Immunoglobulins"/>
    <property type="match status" value="1"/>
</dbReference>
<dbReference type="InterPro" id="IPR015882">
    <property type="entry name" value="HEX_bac_N"/>
</dbReference>
<protein>
    <recommendedName>
        <fullName evidence="3">beta-N-acetylhexosaminidase</fullName>
        <ecNumber evidence="3">3.2.1.52</ecNumber>
    </recommendedName>
    <alternativeName>
        <fullName evidence="6">Beta-N-acetylhexosaminidase</fullName>
    </alternativeName>
    <alternativeName>
        <fullName evidence="7">N-acetyl-beta-glucosaminidase</fullName>
    </alternativeName>
</protein>
<reference evidence="9 10" key="1">
    <citation type="submission" date="2021-04" db="EMBL/GenBank/DDBJ databases">
        <authorList>
            <person name="Pira H."/>
            <person name="Risdian C."/>
            <person name="Wink J."/>
        </authorList>
    </citation>
    <scope>NUCLEOTIDE SEQUENCE [LARGE SCALE GENOMIC DNA]</scope>
    <source>
        <strain evidence="9 10">WH53</strain>
    </source>
</reference>
<dbReference type="RefSeq" id="WP_215821660.1">
    <property type="nucleotide sequence ID" value="NZ_JAGSOY010000075.1"/>
</dbReference>
<dbReference type="EMBL" id="JAGSOY010000075">
    <property type="protein sequence ID" value="MBU2713373.1"/>
    <property type="molecule type" value="Genomic_DNA"/>
</dbReference>
<feature type="domain" description="Chitobiase/beta-hexosaminidases N-terminal" evidence="8">
    <location>
        <begin position="47"/>
        <end position="193"/>
    </location>
</feature>
<evidence type="ECO:0000256" key="2">
    <source>
        <dbReference type="ARBA" id="ARBA00006285"/>
    </source>
</evidence>
<dbReference type="SMART" id="SM01081">
    <property type="entry name" value="CHB_HEX"/>
    <property type="match status" value="1"/>
</dbReference>
<dbReference type="Gene3D" id="3.20.20.80">
    <property type="entry name" value="Glycosidases"/>
    <property type="match status" value="1"/>
</dbReference>
<organism evidence="9 10">
    <name type="scientific">Zooshikella harenae</name>
    <dbReference type="NCBI Taxonomy" id="2827238"/>
    <lineage>
        <taxon>Bacteria</taxon>
        <taxon>Pseudomonadati</taxon>
        <taxon>Pseudomonadota</taxon>
        <taxon>Gammaproteobacteria</taxon>
        <taxon>Oceanospirillales</taxon>
        <taxon>Zooshikellaceae</taxon>
        <taxon>Zooshikella</taxon>
    </lineage>
</organism>
<dbReference type="SUPFAM" id="SSF81296">
    <property type="entry name" value="E set domains"/>
    <property type="match status" value="1"/>
</dbReference>
<dbReference type="InterPro" id="IPR025705">
    <property type="entry name" value="Beta_hexosaminidase_sua/sub"/>
</dbReference>
<dbReference type="InterPro" id="IPR015883">
    <property type="entry name" value="Glyco_hydro_20_cat"/>
</dbReference>